<proteinExistence type="predicted"/>
<protein>
    <submittedName>
        <fullName evidence="2">Uncharacterized protein</fullName>
    </submittedName>
</protein>
<dbReference type="Proteomes" id="UP001201980">
    <property type="component" value="Unassembled WGS sequence"/>
</dbReference>
<dbReference type="EMBL" id="JAKWBI020000079">
    <property type="protein sequence ID" value="KAJ2903511.1"/>
    <property type="molecule type" value="Genomic_DNA"/>
</dbReference>
<reference evidence="2" key="1">
    <citation type="submission" date="2022-07" db="EMBL/GenBank/DDBJ databases">
        <title>Draft genome sequence of Zalerion maritima ATCC 34329, a (micro)plastics degrading marine fungus.</title>
        <authorList>
            <person name="Paco A."/>
            <person name="Goncalves M.F.M."/>
            <person name="Rocha-Santos T.A.P."/>
            <person name="Alves A."/>
        </authorList>
    </citation>
    <scope>NUCLEOTIDE SEQUENCE</scope>
    <source>
        <strain evidence="2">ATCC 34329</strain>
    </source>
</reference>
<accession>A0AAD5RTX0</accession>
<comment type="caution">
    <text evidence="2">The sequence shown here is derived from an EMBL/GenBank/DDBJ whole genome shotgun (WGS) entry which is preliminary data.</text>
</comment>
<dbReference type="AlphaFoldDB" id="A0AAD5RTX0"/>
<feature type="compositionally biased region" description="Acidic residues" evidence="1">
    <location>
        <begin position="108"/>
        <end position="121"/>
    </location>
</feature>
<sequence length="183" mass="19712">MGNRDAPLDAVPSGIMGADCMCRDAGETPSSGGSMRVIGWALSSSNEAWQDAASFSIPTTQNYVAPLEMAAQKRSSTGLQIVGRVGQQLNGRTLAFTRRQHVARAEGDLLDDEDGEGEEDAQPPRKTVGGVRSCIRWHRTLQQKHYLLLAVLSRSHGRPTGKETLPALSRALAGCWFVRSPPA</sequence>
<name>A0AAD5RTX0_9PEZI</name>
<gene>
    <name evidence="2" type="ORF">MKZ38_009733</name>
</gene>
<evidence type="ECO:0000313" key="3">
    <source>
        <dbReference type="Proteomes" id="UP001201980"/>
    </source>
</evidence>
<organism evidence="2 3">
    <name type="scientific">Zalerion maritima</name>
    <dbReference type="NCBI Taxonomy" id="339359"/>
    <lineage>
        <taxon>Eukaryota</taxon>
        <taxon>Fungi</taxon>
        <taxon>Dikarya</taxon>
        <taxon>Ascomycota</taxon>
        <taxon>Pezizomycotina</taxon>
        <taxon>Sordariomycetes</taxon>
        <taxon>Lulworthiomycetidae</taxon>
        <taxon>Lulworthiales</taxon>
        <taxon>Lulworthiaceae</taxon>
        <taxon>Zalerion</taxon>
    </lineage>
</organism>
<keyword evidence="3" id="KW-1185">Reference proteome</keyword>
<evidence type="ECO:0000313" key="2">
    <source>
        <dbReference type="EMBL" id="KAJ2903511.1"/>
    </source>
</evidence>
<feature type="region of interest" description="Disordered" evidence="1">
    <location>
        <begin position="106"/>
        <end position="129"/>
    </location>
</feature>
<evidence type="ECO:0000256" key="1">
    <source>
        <dbReference type="SAM" id="MobiDB-lite"/>
    </source>
</evidence>